<dbReference type="AlphaFoldDB" id="A0A1H4VP12"/>
<dbReference type="STRING" id="57704.SAMN04489793_3293"/>
<protein>
    <submittedName>
        <fullName evidence="1">Uncharacterized protein</fullName>
    </submittedName>
</protein>
<keyword evidence="2" id="KW-1185">Reference proteome</keyword>
<reference evidence="2" key="1">
    <citation type="submission" date="2016-10" db="EMBL/GenBank/DDBJ databases">
        <authorList>
            <person name="Varghese N."/>
            <person name="Submissions S."/>
        </authorList>
    </citation>
    <scope>NUCLEOTIDE SEQUENCE [LARGE SCALE GENOMIC DNA]</scope>
    <source>
        <strain evidence="2">DSM 44234</strain>
    </source>
</reference>
<name>A0A1H4VP12_TSUTY</name>
<evidence type="ECO:0000313" key="2">
    <source>
        <dbReference type="Proteomes" id="UP000182241"/>
    </source>
</evidence>
<sequence>MTATRSEVDECARQRAEGYARATWLAMKINPGGGFETKDLPVPEWLIASHLEAMAAERVHAANACSQGES</sequence>
<dbReference type="EMBL" id="FNSA01000003">
    <property type="protein sequence ID" value="SEC82859.1"/>
    <property type="molecule type" value="Genomic_DNA"/>
</dbReference>
<proteinExistence type="predicted"/>
<dbReference type="Proteomes" id="UP000182241">
    <property type="component" value="Unassembled WGS sequence"/>
</dbReference>
<gene>
    <name evidence="1" type="ORF">SAMN04489793_3293</name>
</gene>
<dbReference type="RefSeq" id="WP_068742726.1">
    <property type="nucleotide sequence ID" value="NZ_FNSA01000003.1"/>
</dbReference>
<accession>A0A1H4VP12</accession>
<organism evidence="1 2">
    <name type="scientific">Tsukamurella tyrosinosolvens</name>
    <dbReference type="NCBI Taxonomy" id="57704"/>
    <lineage>
        <taxon>Bacteria</taxon>
        <taxon>Bacillati</taxon>
        <taxon>Actinomycetota</taxon>
        <taxon>Actinomycetes</taxon>
        <taxon>Mycobacteriales</taxon>
        <taxon>Tsukamurellaceae</taxon>
        <taxon>Tsukamurella</taxon>
    </lineage>
</organism>
<evidence type="ECO:0000313" key="1">
    <source>
        <dbReference type="EMBL" id="SEC82859.1"/>
    </source>
</evidence>